<dbReference type="PANTHER" id="PTHR12526:SF584">
    <property type="entry name" value="GLYCOSYLTRANSFERASE"/>
    <property type="match status" value="1"/>
</dbReference>
<dbReference type="Pfam" id="PF13692">
    <property type="entry name" value="Glyco_trans_1_4"/>
    <property type="match status" value="1"/>
</dbReference>
<dbReference type="AlphaFoldDB" id="A0A7L9QCC8"/>
<keyword evidence="1" id="KW-0328">Glycosyltransferase</keyword>
<gene>
    <name evidence="1" type="primary">kanE</name>
</gene>
<dbReference type="EC" id="2.4.1.301" evidence="1"/>
<dbReference type="Gene3D" id="3.40.50.2000">
    <property type="entry name" value="Glycogen Phosphorylase B"/>
    <property type="match status" value="2"/>
</dbReference>
<organism evidence="1">
    <name type="scientific">uncultured organism</name>
    <dbReference type="NCBI Taxonomy" id="155900"/>
    <lineage>
        <taxon>unclassified sequences</taxon>
        <taxon>environmental samples</taxon>
    </lineage>
</organism>
<dbReference type="EMBL" id="MW000469">
    <property type="protein sequence ID" value="QOL00461.1"/>
    <property type="molecule type" value="Genomic_DNA"/>
</dbReference>
<keyword evidence="1" id="KW-0808">Transferase</keyword>
<sequence length="400" mass="44345">MSGARRPRVAMVVQRAGREVNGGAEALCRDVALALRSVWDVTIVTTTAIDYGTWAPDYPAGPGDIEGLPVLRFDVDEPRSPRHFDTLSARLLAKIGTAPLAEQEAWMRAQGPYSTRLLRYLEDHGDSYDLVIFYTYLYATTYFGMPLVRDRAVLVPFAHDEWPIHLSMWNERFAAAREVVLSTSEERDFLEARFGRPFAGPVIGIGVDLPEDADGSRFRQRCGVANPFAIYVGRIEAAKGCEQLLQDFAQHKRRVADDLILVMLGRAQMALPTLPYLRPLGFVDEQTKFDGLAASEFLIMPSALESLSISLLEAWSVSRPVLVNAASDVLVGQSRRANAGLWYGDAAELSAGIDLLRGPAGRELGANGRRFVAERYAWPRIIEAYQHLYERFAVPVSSPA</sequence>
<accession>A0A7L9QCC8</accession>
<dbReference type="PANTHER" id="PTHR12526">
    <property type="entry name" value="GLYCOSYLTRANSFERASE"/>
    <property type="match status" value="1"/>
</dbReference>
<name>A0A7L9QCC8_9ZZZZ</name>
<proteinExistence type="predicted"/>
<dbReference type="CDD" id="cd03801">
    <property type="entry name" value="GT4_PimA-like"/>
    <property type="match status" value="1"/>
</dbReference>
<dbReference type="SUPFAM" id="SSF53756">
    <property type="entry name" value="UDP-Glycosyltransferase/glycogen phosphorylase"/>
    <property type="match status" value="1"/>
</dbReference>
<dbReference type="GO" id="GO:0016757">
    <property type="term" value="F:glycosyltransferase activity"/>
    <property type="evidence" value="ECO:0007669"/>
    <property type="project" value="UniProtKB-KW"/>
</dbReference>
<evidence type="ECO:0000313" key="1">
    <source>
        <dbReference type="EMBL" id="QOL00461.1"/>
    </source>
</evidence>
<protein>
    <submittedName>
        <fullName evidence="1">Alpha-D-kanosaminyltransferase</fullName>
        <ecNumber evidence="1">2.4.1.301</ecNumber>
    </submittedName>
</protein>
<reference evidence="1" key="1">
    <citation type="submission" date="2020-09" db="EMBL/GenBank/DDBJ databases">
        <title>A new high-throughput screening method to detect antimicrobial volatiles from metagenomic clone libraries.</title>
        <authorList>
            <person name="Stocker F."/>
            <person name="Obermeier M."/>
            <person name="Resch K."/>
            <person name="Berg G."/>
            <person name="Mueller Bogota C.A."/>
        </authorList>
    </citation>
    <scope>NUCLEOTIDE SEQUENCE</scope>
</reference>